<dbReference type="PANTHER" id="PTHR43245">
    <property type="entry name" value="BIFUNCTIONAL POLYMYXIN RESISTANCE PROTEIN ARNA"/>
    <property type="match status" value="1"/>
</dbReference>
<dbReference type="InterPro" id="IPR036291">
    <property type="entry name" value="NAD(P)-bd_dom_sf"/>
</dbReference>
<dbReference type="InterPro" id="IPR001509">
    <property type="entry name" value="Epimerase_deHydtase"/>
</dbReference>
<organism evidence="2 3">
    <name type="scientific">Neomoorella stamsii</name>
    <dbReference type="NCBI Taxonomy" id="1266720"/>
    <lineage>
        <taxon>Bacteria</taxon>
        <taxon>Bacillati</taxon>
        <taxon>Bacillota</taxon>
        <taxon>Clostridia</taxon>
        <taxon>Neomoorellales</taxon>
        <taxon>Neomoorellaceae</taxon>
        <taxon>Neomoorella</taxon>
    </lineage>
</organism>
<protein>
    <submittedName>
        <fullName evidence="2">UDP-glucose 4-epimerase</fullName>
        <ecNumber evidence="2">5.1.3.2</ecNumber>
    </submittedName>
</protein>
<accession>A0A9X7P6K2</accession>
<dbReference type="Proteomes" id="UP000239430">
    <property type="component" value="Unassembled WGS sequence"/>
</dbReference>
<reference evidence="2 3" key="1">
    <citation type="submission" date="2018-03" db="EMBL/GenBank/DDBJ databases">
        <title>Genome sequence of Moorella stamsii DSM 26217.</title>
        <authorList>
            <person name="Poehlein A."/>
            <person name="Daniel R."/>
        </authorList>
    </citation>
    <scope>NUCLEOTIDE SEQUENCE [LARGE SCALE GENOMIC DNA]</scope>
    <source>
        <strain evidence="3">DSM 26217</strain>
    </source>
</reference>
<gene>
    <name evidence="2" type="ORF">MOST_12020</name>
</gene>
<dbReference type="Gene3D" id="3.40.50.720">
    <property type="entry name" value="NAD(P)-binding Rossmann-like Domain"/>
    <property type="match status" value="1"/>
</dbReference>
<dbReference type="SUPFAM" id="SSF51735">
    <property type="entry name" value="NAD(P)-binding Rossmann-fold domains"/>
    <property type="match status" value="1"/>
</dbReference>
<evidence type="ECO:0000313" key="2">
    <source>
        <dbReference type="EMBL" id="PRR73802.1"/>
    </source>
</evidence>
<keyword evidence="2" id="KW-0413">Isomerase</keyword>
<dbReference type="InterPro" id="IPR050177">
    <property type="entry name" value="Lipid_A_modif_metabolic_enz"/>
</dbReference>
<evidence type="ECO:0000259" key="1">
    <source>
        <dbReference type="Pfam" id="PF01370"/>
    </source>
</evidence>
<dbReference type="EMBL" id="PVXL01000036">
    <property type="protein sequence ID" value="PRR73802.1"/>
    <property type="molecule type" value="Genomic_DNA"/>
</dbReference>
<name>A0A9X7P6K2_9FIRM</name>
<sequence length="313" mass="34736">MPKYLVTGGAGFIGSHLVHALVKRGETVRVIDNFSTGKKENLADIQENVEIYDGDLRDIEYVREAMVGVDYVFHEAALPSVPRSIADPVSSNTVNVQGTLNILIAARDAGVKKVVYAASSSAYGNTEVLPKREDMKPMPLSPYAVSKLTGEYYCRVFYEVYGLQTVSLRYFNVFGPRQDPASQYAAVVPKFITSMLKGEQPVIFGDGEQSRDFTYIDNVINANLAALQAPELKGEVLNIACGQRYTLNELVTELNNILGTSIKPVYEASRKGDVKHSLADISLAKMVIGYKPCIDFREGLRRTVEWYKKQMEI</sequence>
<dbReference type="EC" id="5.1.3.2" evidence="2"/>
<dbReference type="CDD" id="cd05256">
    <property type="entry name" value="UDP_AE_SDR_e"/>
    <property type="match status" value="1"/>
</dbReference>
<proteinExistence type="predicted"/>
<dbReference type="PANTHER" id="PTHR43245:SF13">
    <property type="entry name" value="UDP-D-APIOSE_UDP-D-XYLOSE SYNTHASE 2"/>
    <property type="match status" value="1"/>
</dbReference>
<keyword evidence="3" id="KW-1185">Reference proteome</keyword>
<dbReference type="Pfam" id="PF01370">
    <property type="entry name" value="Epimerase"/>
    <property type="match status" value="1"/>
</dbReference>
<comment type="caution">
    <text evidence="2">The sequence shown here is derived from an EMBL/GenBank/DDBJ whole genome shotgun (WGS) entry which is preliminary data.</text>
</comment>
<dbReference type="RefSeq" id="WP_054936396.1">
    <property type="nucleotide sequence ID" value="NZ_PVXL01000036.1"/>
</dbReference>
<dbReference type="Gene3D" id="3.90.25.10">
    <property type="entry name" value="UDP-galactose 4-epimerase, domain 1"/>
    <property type="match status" value="1"/>
</dbReference>
<dbReference type="GO" id="GO:0003978">
    <property type="term" value="F:UDP-glucose 4-epimerase activity"/>
    <property type="evidence" value="ECO:0007669"/>
    <property type="project" value="UniProtKB-EC"/>
</dbReference>
<evidence type="ECO:0000313" key="3">
    <source>
        <dbReference type="Proteomes" id="UP000239430"/>
    </source>
</evidence>
<dbReference type="PRINTS" id="PR01713">
    <property type="entry name" value="NUCEPIMERASE"/>
</dbReference>
<dbReference type="AlphaFoldDB" id="A0A9X7P6K2"/>
<feature type="domain" description="NAD-dependent epimerase/dehydratase" evidence="1">
    <location>
        <begin position="5"/>
        <end position="240"/>
    </location>
</feature>